<dbReference type="GO" id="GO:0005737">
    <property type="term" value="C:cytoplasm"/>
    <property type="evidence" value="ECO:0007669"/>
    <property type="project" value="TreeGrafter"/>
</dbReference>
<dbReference type="GO" id="GO:0008970">
    <property type="term" value="F:phospholipase A1 activity"/>
    <property type="evidence" value="ECO:0007669"/>
    <property type="project" value="TreeGrafter"/>
</dbReference>
<feature type="domain" description="LRAT" evidence="6">
    <location>
        <begin position="39"/>
        <end position="166"/>
    </location>
</feature>
<keyword evidence="2" id="KW-0808">Transferase</keyword>
<dbReference type="PANTHER" id="PTHR13943">
    <property type="entry name" value="HRAS-LIKE SUPPRESSOR - RELATED"/>
    <property type="match status" value="1"/>
</dbReference>
<reference evidence="7" key="1">
    <citation type="submission" date="2022-11" db="UniProtKB">
        <authorList>
            <consortium name="EnsemblMetazoa"/>
        </authorList>
    </citation>
    <scope>IDENTIFICATION</scope>
</reference>
<keyword evidence="5" id="KW-0812">Transmembrane</keyword>
<evidence type="ECO:0000256" key="3">
    <source>
        <dbReference type="ARBA" id="ARBA00022801"/>
    </source>
</evidence>
<dbReference type="RefSeq" id="XP_038058816.1">
    <property type="nucleotide sequence ID" value="XM_038202888.1"/>
</dbReference>
<evidence type="ECO:0000256" key="2">
    <source>
        <dbReference type="ARBA" id="ARBA00022679"/>
    </source>
</evidence>
<feature type="transmembrane region" description="Helical" evidence="5">
    <location>
        <begin position="177"/>
        <end position="197"/>
    </location>
</feature>
<dbReference type="GO" id="GO:0070292">
    <property type="term" value="P:N-acylphosphatidylethanolamine metabolic process"/>
    <property type="evidence" value="ECO:0007669"/>
    <property type="project" value="TreeGrafter"/>
</dbReference>
<evidence type="ECO:0000256" key="5">
    <source>
        <dbReference type="SAM" id="Phobius"/>
    </source>
</evidence>
<evidence type="ECO:0000313" key="8">
    <source>
        <dbReference type="Proteomes" id="UP000887568"/>
    </source>
</evidence>
<dbReference type="OrthoDB" id="421951at2759"/>
<keyword evidence="5" id="KW-1133">Transmembrane helix</keyword>
<dbReference type="GeneID" id="119730105"/>
<dbReference type="InterPro" id="IPR051496">
    <property type="entry name" value="H-rev107_PLA/AT"/>
</dbReference>
<dbReference type="EnsemblMetazoa" id="XM_038202888.1">
    <property type="protein sequence ID" value="XP_038058816.1"/>
    <property type="gene ID" value="LOC119730105"/>
</dbReference>
<sequence length="201" mass="22685">MGNDIAVPVLRIQKVGKWRKPGDINAFENEVQSGDRLEFQRRWFSCYSHWGIYVGKYEGMEHAVVHCSVTEGGWTFFKEKTSGSASSASQKPKILADTIGNILNGSGWVRFNNSKDKNIQPLFPGDISEKAKKMHRDETPIDYNLIKRNCEHFVNLCRYDKAFSEQVNKAEWNMMGCFFLGCIVCLAASLVASYAVLVSDA</sequence>
<dbReference type="Proteomes" id="UP000887568">
    <property type="component" value="Unplaced"/>
</dbReference>
<keyword evidence="4" id="KW-0443">Lipid metabolism</keyword>
<evidence type="ECO:0000256" key="1">
    <source>
        <dbReference type="ARBA" id="ARBA00007824"/>
    </source>
</evidence>
<dbReference type="PANTHER" id="PTHR13943:SF77">
    <property type="entry name" value="LRAT DOMAIN-CONTAINING PROTEIN"/>
    <property type="match status" value="1"/>
</dbReference>
<dbReference type="Pfam" id="PF04970">
    <property type="entry name" value="LRAT"/>
    <property type="match status" value="1"/>
</dbReference>
<dbReference type="PROSITE" id="PS51934">
    <property type="entry name" value="LRAT"/>
    <property type="match status" value="1"/>
</dbReference>
<evidence type="ECO:0000259" key="6">
    <source>
        <dbReference type="PROSITE" id="PS51934"/>
    </source>
</evidence>
<dbReference type="Gene3D" id="3.90.1720.10">
    <property type="entry name" value="endopeptidase domain like (from Nostoc punctiforme)"/>
    <property type="match status" value="1"/>
</dbReference>
<evidence type="ECO:0000313" key="7">
    <source>
        <dbReference type="EnsemblMetazoa" id="XP_038058816.1"/>
    </source>
</evidence>
<dbReference type="InterPro" id="IPR007053">
    <property type="entry name" value="LRAT_dom"/>
</dbReference>
<comment type="similarity">
    <text evidence="1">Belongs to the H-rev107 family.</text>
</comment>
<organism evidence="7 8">
    <name type="scientific">Patiria miniata</name>
    <name type="common">Bat star</name>
    <name type="synonym">Asterina miniata</name>
    <dbReference type="NCBI Taxonomy" id="46514"/>
    <lineage>
        <taxon>Eukaryota</taxon>
        <taxon>Metazoa</taxon>
        <taxon>Echinodermata</taxon>
        <taxon>Eleutherozoa</taxon>
        <taxon>Asterozoa</taxon>
        <taxon>Asteroidea</taxon>
        <taxon>Valvatacea</taxon>
        <taxon>Valvatida</taxon>
        <taxon>Asterinidae</taxon>
        <taxon>Patiria</taxon>
    </lineage>
</organism>
<dbReference type="AlphaFoldDB" id="A0A914A5Y8"/>
<keyword evidence="8" id="KW-1185">Reference proteome</keyword>
<keyword evidence="3" id="KW-0378">Hydrolase</keyword>
<dbReference type="GO" id="GO:0004623">
    <property type="term" value="F:phospholipase A2 activity"/>
    <property type="evidence" value="ECO:0007669"/>
    <property type="project" value="TreeGrafter"/>
</dbReference>
<accession>A0A914A5Y8</accession>
<proteinExistence type="inferred from homology"/>
<evidence type="ECO:0000256" key="4">
    <source>
        <dbReference type="ARBA" id="ARBA00023098"/>
    </source>
</evidence>
<name>A0A914A5Y8_PATMI</name>
<dbReference type="GO" id="GO:0016410">
    <property type="term" value="F:N-acyltransferase activity"/>
    <property type="evidence" value="ECO:0007669"/>
    <property type="project" value="TreeGrafter"/>
</dbReference>
<protein>
    <recommendedName>
        <fullName evidence="6">LRAT domain-containing protein</fullName>
    </recommendedName>
</protein>
<keyword evidence="5" id="KW-0472">Membrane</keyword>